<dbReference type="AlphaFoldDB" id="A0A9W3KLD5"/>
<gene>
    <name evidence="1" type="ORF">YBT1518_32240</name>
</gene>
<name>A0A9W3KLD5_BACTU</name>
<keyword evidence="1" id="KW-0614">Plasmid</keyword>
<evidence type="ECO:0000313" key="1">
    <source>
        <dbReference type="EMBL" id="AHA75907.1"/>
    </source>
</evidence>
<dbReference type="EMBL" id="CP005940">
    <property type="protein sequence ID" value="AHA75907.1"/>
    <property type="molecule type" value="Genomic_DNA"/>
</dbReference>
<protein>
    <submittedName>
        <fullName evidence="1">Uncharacterized protein</fullName>
    </submittedName>
</protein>
<sequence>MRSKKNALKEWKADVQVMREERRLEKKVRKKNKKYSIPGHTADFMNGRNTYYKNHGVWKQHNK</sequence>
<geneLocation type="plasmid" evidence="1 2">
    <name>pBMB0233</name>
</geneLocation>
<organism evidence="1 2">
    <name type="scientific">Bacillus thuringiensis YBT-1518</name>
    <dbReference type="NCBI Taxonomy" id="529122"/>
    <lineage>
        <taxon>Bacteria</taxon>
        <taxon>Bacillati</taxon>
        <taxon>Bacillota</taxon>
        <taxon>Bacilli</taxon>
        <taxon>Bacillales</taxon>
        <taxon>Bacillaceae</taxon>
        <taxon>Bacillus</taxon>
        <taxon>Bacillus cereus group</taxon>
    </lineage>
</organism>
<evidence type="ECO:0000313" key="2">
    <source>
        <dbReference type="Proteomes" id="UP000018566"/>
    </source>
</evidence>
<dbReference type="KEGG" id="bthu:YBT1518_32240"/>
<proteinExistence type="predicted"/>
<dbReference type="Proteomes" id="UP000018566">
    <property type="component" value="Plasmid pBMB0233"/>
</dbReference>
<dbReference type="RefSeq" id="WP_001256731.1">
    <property type="nucleotide sequence ID" value="NC_022882.1"/>
</dbReference>
<reference evidence="1 2" key="1">
    <citation type="submission" date="2013-05" db="EMBL/GenBank/DDBJ databases">
        <title>Complete genome sequence of Bacillus thuringiensis YBT-1518, a typical strain with high toxicity to nematode.</title>
        <authorList>
            <person name="Wang P."/>
            <person name="Zhang C."/>
            <person name="Guo M."/>
            <person name="Guo S."/>
            <person name="Zhu Y."/>
            <person name="Zheng J."/>
            <person name="Zhu L."/>
            <person name="Ruan L."/>
            <person name="Peng D."/>
            <person name="Sun M."/>
        </authorList>
    </citation>
    <scope>NUCLEOTIDE SEQUENCE [LARGE SCALE GENOMIC DNA]</scope>
    <source>
        <strain evidence="1 2">YBT-1518</strain>
        <plasmid evidence="1 2">pBMB0233</plasmid>
    </source>
</reference>
<accession>A0A9W3KLD5</accession>